<dbReference type="GO" id="GO:0000272">
    <property type="term" value="P:polysaccharide catabolic process"/>
    <property type="evidence" value="ECO:0007669"/>
    <property type="project" value="UniProtKB-KW"/>
</dbReference>
<evidence type="ECO:0000256" key="9">
    <source>
        <dbReference type="ARBA" id="ARBA00023326"/>
    </source>
</evidence>
<evidence type="ECO:0000256" key="6">
    <source>
        <dbReference type="ARBA" id="ARBA00023180"/>
    </source>
</evidence>
<keyword evidence="7" id="KW-0119">Carbohydrate metabolism</keyword>
<dbReference type="EMBL" id="CAJVRC010000884">
    <property type="protein sequence ID" value="CAG8904535.1"/>
    <property type="molecule type" value="Genomic_DNA"/>
</dbReference>
<evidence type="ECO:0000256" key="11">
    <source>
        <dbReference type="ARBA" id="ARBA00033473"/>
    </source>
</evidence>
<keyword evidence="15" id="KW-1185">Reference proteome</keyword>
<keyword evidence="9" id="KW-0624">Polysaccharide degradation</keyword>
<evidence type="ECO:0000256" key="12">
    <source>
        <dbReference type="SAM" id="SignalP"/>
    </source>
</evidence>
<dbReference type="Gene3D" id="1.50.10.10">
    <property type="match status" value="1"/>
</dbReference>
<reference evidence="14" key="1">
    <citation type="submission" date="2021-07" db="EMBL/GenBank/DDBJ databases">
        <authorList>
            <person name="Branca A.L. A."/>
        </authorList>
    </citation>
    <scope>NUCLEOTIDE SEQUENCE</scope>
</reference>
<evidence type="ECO:0000256" key="8">
    <source>
        <dbReference type="ARBA" id="ARBA00023295"/>
    </source>
</evidence>
<dbReference type="FunFam" id="1.50.10.10:FF:000018">
    <property type="entry name" value="Glucoamylase"/>
    <property type="match status" value="1"/>
</dbReference>
<evidence type="ECO:0000259" key="13">
    <source>
        <dbReference type="Pfam" id="PF00723"/>
    </source>
</evidence>
<name>A0A9W4KH84_9EURO</name>
<keyword evidence="6" id="KW-0325">Glycoprotein</keyword>
<protein>
    <recommendedName>
        <fullName evidence="3">glucan 1,4-alpha-glucosidase</fullName>
        <ecNumber evidence="3">3.2.1.3</ecNumber>
    </recommendedName>
    <alternativeName>
        <fullName evidence="11">1,4-alpha-D-glucan glucohydrolase</fullName>
    </alternativeName>
    <alternativeName>
        <fullName evidence="10">Glucan 1,4-alpha-glucosidase</fullName>
    </alternativeName>
</protein>
<organism evidence="14 15">
    <name type="scientific">Penicillium egyptiacum</name>
    <dbReference type="NCBI Taxonomy" id="1303716"/>
    <lineage>
        <taxon>Eukaryota</taxon>
        <taxon>Fungi</taxon>
        <taxon>Dikarya</taxon>
        <taxon>Ascomycota</taxon>
        <taxon>Pezizomycotina</taxon>
        <taxon>Eurotiomycetes</taxon>
        <taxon>Eurotiomycetidae</taxon>
        <taxon>Eurotiales</taxon>
        <taxon>Aspergillaceae</taxon>
        <taxon>Penicillium</taxon>
    </lineage>
</organism>
<evidence type="ECO:0000256" key="4">
    <source>
        <dbReference type="ARBA" id="ARBA00022729"/>
    </source>
</evidence>
<keyword evidence="5" id="KW-0378">Hydrolase</keyword>
<keyword evidence="4 12" id="KW-0732">Signal</keyword>
<dbReference type="Proteomes" id="UP001154252">
    <property type="component" value="Unassembled WGS sequence"/>
</dbReference>
<comment type="similarity">
    <text evidence="2">Belongs to the glycosyl hydrolase 15 family.</text>
</comment>
<proteinExistence type="inferred from homology"/>
<dbReference type="AlphaFoldDB" id="A0A9W4KH84"/>
<sequence length="494" mass="52731">MQLKSIIALNALAGVVVASPAPAVHAREVDLDTFVHNEKAIALQGVLNNFGPNGNLSRGAAPGVAIAGNSEIDPPYIYTWTRDTALTVMSLIHEFLSGNSSLEELIQQYITTTAKMQTVSNLSGDLSDGAGLGEPKYNIDVTAFNEPWGRPQPDGPALRASALIAYGNHLLAKGQKAKVLENIWPIVSNDLAYVGQYWNQSGFDLWEEVKGTSFFTTAVQHKALVEGKALATALGKSCTACTVAPQILCHLQDFWNGTVVVSNTPTNGRSGIDINSVLASIATFDPAAACDDLTFQPCSARALANHKVLIDGFRSAYGINKGRTTGKAAAVGRYTEDIFMGGNPWYLATLAAAEQLYDALYQWDRQGSLTVTKLSLPFFRDLVATVHTGVYPKSSPTYKTITSAVRTYADGFISVVQEYTPADGGLSEEYERDTGVQKSAPDLTWSYASFLTAVARRNGSVPPSWGSSAVLALPGKCAPTTVQGTYATATPSSW</sequence>
<dbReference type="PRINTS" id="PR00736">
    <property type="entry name" value="GLHYDRLASE15"/>
</dbReference>
<dbReference type="InterPro" id="IPR011613">
    <property type="entry name" value="GH15-like"/>
</dbReference>
<gene>
    <name evidence="14" type="ORF">PEGY_LOCUS7841</name>
</gene>
<dbReference type="InterPro" id="IPR000165">
    <property type="entry name" value="Glucoamylase"/>
</dbReference>
<dbReference type="SUPFAM" id="SSF48208">
    <property type="entry name" value="Six-hairpin glycosidases"/>
    <property type="match status" value="1"/>
</dbReference>
<comment type="caution">
    <text evidence="14">The sequence shown here is derived from an EMBL/GenBank/DDBJ whole genome shotgun (WGS) entry which is preliminary data.</text>
</comment>
<feature type="chain" id="PRO_5040990407" description="glucan 1,4-alpha-glucosidase" evidence="12">
    <location>
        <begin position="27"/>
        <end position="494"/>
    </location>
</feature>
<evidence type="ECO:0000256" key="10">
    <source>
        <dbReference type="ARBA" id="ARBA00033442"/>
    </source>
</evidence>
<dbReference type="GO" id="GO:0000324">
    <property type="term" value="C:fungal-type vacuole"/>
    <property type="evidence" value="ECO:0007669"/>
    <property type="project" value="TreeGrafter"/>
</dbReference>
<evidence type="ECO:0000313" key="15">
    <source>
        <dbReference type="Proteomes" id="UP001154252"/>
    </source>
</evidence>
<dbReference type="PROSITE" id="PS00820">
    <property type="entry name" value="GLUCOAMYLASE"/>
    <property type="match status" value="1"/>
</dbReference>
<dbReference type="PANTHER" id="PTHR31616:SF12">
    <property type="entry name" value="GLUCOAMYLASE"/>
    <property type="match status" value="1"/>
</dbReference>
<dbReference type="InterPro" id="IPR008928">
    <property type="entry name" value="6-hairpin_glycosidase_sf"/>
</dbReference>
<evidence type="ECO:0000256" key="2">
    <source>
        <dbReference type="ARBA" id="ARBA00006188"/>
    </source>
</evidence>
<dbReference type="InterPro" id="IPR012341">
    <property type="entry name" value="6hp_glycosidase-like_sf"/>
</dbReference>
<feature type="signal peptide" evidence="12">
    <location>
        <begin position="1"/>
        <end position="26"/>
    </location>
</feature>
<dbReference type="Pfam" id="PF00723">
    <property type="entry name" value="Glyco_hydro_15"/>
    <property type="match status" value="1"/>
</dbReference>
<evidence type="ECO:0000313" key="14">
    <source>
        <dbReference type="EMBL" id="CAG8904535.1"/>
    </source>
</evidence>
<evidence type="ECO:0000256" key="1">
    <source>
        <dbReference type="ARBA" id="ARBA00001863"/>
    </source>
</evidence>
<accession>A0A9W4KH84</accession>
<dbReference type="EC" id="3.2.1.3" evidence="3"/>
<evidence type="ECO:0000256" key="7">
    <source>
        <dbReference type="ARBA" id="ARBA00023277"/>
    </source>
</evidence>
<evidence type="ECO:0000256" key="5">
    <source>
        <dbReference type="ARBA" id="ARBA00022801"/>
    </source>
</evidence>
<dbReference type="PANTHER" id="PTHR31616">
    <property type="entry name" value="TREHALASE"/>
    <property type="match status" value="1"/>
</dbReference>
<comment type="catalytic activity">
    <reaction evidence="1">
        <text>Hydrolysis of terminal (1-&gt;4)-linked alpha-D-glucose residues successively from non-reducing ends of the chains with release of beta-D-glucose.</text>
        <dbReference type="EC" id="3.2.1.3"/>
    </reaction>
</comment>
<feature type="domain" description="GH15-like" evidence="13">
    <location>
        <begin position="41"/>
        <end position="454"/>
    </location>
</feature>
<dbReference type="InterPro" id="IPR046966">
    <property type="entry name" value="Glucoamylase_active_site"/>
</dbReference>
<dbReference type="OrthoDB" id="6123450at2759"/>
<evidence type="ECO:0000256" key="3">
    <source>
        <dbReference type="ARBA" id="ARBA00012593"/>
    </source>
</evidence>
<dbReference type="GO" id="GO:0004339">
    <property type="term" value="F:glucan 1,4-alpha-glucosidase activity"/>
    <property type="evidence" value="ECO:0007669"/>
    <property type="project" value="UniProtKB-EC"/>
</dbReference>
<keyword evidence="8" id="KW-0326">Glycosidase</keyword>